<name>A0ACC0B283_CATRO</name>
<organism evidence="1 2">
    <name type="scientific">Catharanthus roseus</name>
    <name type="common">Madagascar periwinkle</name>
    <name type="synonym">Vinca rosea</name>
    <dbReference type="NCBI Taxonomy" id="4058"/>
    <lineage>
        <taxon>Eukaryota</taxon>
        <taxon>Viridiplantae</taxon>
        <taxon>Streptophyta</taxon>
        <taxon>Embryophyta</taxon>
        <taxon>Tracheophyta</taxon>
        <taxon>Spermatophyta</taxon>
        <taxon>Magnoliopsida</taxon>
        <taxon>eudicotyledons</taxon>
        <taxon>Gunneridae</taxon>
        <taxon>Pentapetalae</taxon>
        <taxon>asterids</taxon>
        <taxon>lamiids</taxon>
        <taxon>Gentianales</taxon>
        <taxon>Apocynaceae</taxon>
        <taxon>Rauvolfioideae</taxon>
        <taxon>Vinceae</taxon>
        <taxon>Catharanthinae</taxon>
        <taxon>Catharanthus</taxon>
    </lineage>
</organism>
<comment type="caution">
    <text evidence="1">The sequence shown here is derived from an EMBL/GenBank/DDBJ whole genome shotgun (WGS) entry which is preliminary data.</text>
</comment>
<evidence type="ECO:0000313" key="2">
    <source>
        <dbReference type="Proteomes" id="UP001060085"/>
    </source>
</evidence>
<dbReference type="EMBL" id="CM044704">
    <property type="protein sequence ID" value="KAI5666762.1"/>
    <property type="molecule type" value="Genomic_DNA"/>
</dbReference>
<reference evidence="2" key="1">
    <citation type="journal article" date="2023" name="Nat. Plants">
        <title>Single-cell RNA sequencing provides a high-resolution roadmap for understanding the multicellular compartmentation of specialized metabolism.</title>
        <authorList>
            <person name="Sun S."/>
            <person name="Shen X."/>
            <person name="Li Y."/>
            <person name="Li Y."/>
            <person name="Wang S."/>
            <person name="Li R."/>
            <person name="Zhang H."/>
            <person name="Shen G."/>
            <person name="Guo B."/>
            <person name="Wei J."/>
            <person name="Xu J."/>
            <person name="St-Pierre B."/>
            <person name="Chen S."/>
            <person name="Sun C."/>
        </authorList>
    </citation>
    <scope>NUCLEOTIDE SEQUENCE [LARGE SCALE GENOMIC DNA]</scope>
</reference>
<proteinExistence type="predicted"/>
<sequence length="434" mass="48288">MKPIRLPEPPASPRGIGGMGGDGGVPDIFEGGVFGVIRRAVIIGNGFPASENQSFGLVHALGLSDKQTLYRVTRPRGGVNEWMHWLPVSVHKRIYIIINWIYGYSRILFTGRGKKLMPASFENGSTKGLASVLEADVKKIVTMARENFEREGPLLVVASGRDTISIASSIRRLASDNVFVVQIQHPRSHLERFDLVITPQHDYYSLTPQAQEQVPRFLRKWITPREPPDRHVVLTVGALHQIDATALRSAASAWHNEFAALPRPLLVINIGGPTRYCRYGGDLAKQLIASLHNVLASCGTVRISFSRRTPEKISNFVVKELGTHPKVYIWNGEEPNPHMGHLAWADAFVVTADSVSMLSEACSTGKPVYVIGAERCRWKFVEFHKTLRDRGLVRPFTGLEDMSESWSYPPLSDTSMAASQVQKALAERGWRIRP</sequence>
<accession>A0ACC0B283</accession>
<keyword evidence="2" id="KW-1185">Reference proteome</keyword>
<dbReference type="Proteomes" id="UP001060085">
    <property type="component" value="Linkage Group LG04"/>
</dbReference>
<evidence type="ECO:0000313" key="1">
    <source>
        <dbReference type="EMBL" id="KAI5666762.1"/>
    </source>
</evidence>
<protein>
    <submittedName>
        <fullName evidence="1">Uncharacterized protein</fullName>
    </submittedName>
</protein>
<gene>
    <name evidence="1" type="ORF">M9H77_16615</name>
</gene>